<dbReference type="InterPro" id="IPR014031">
    <property type="entry name" value="Ketoacyl_synth_C"/>
</dbReference>
<reference evidence="20" key="1">
    <citation type="journal article" date="2010" name="Environ. Microbiol.">
        <title>A blueprint of ectoine metabolism from the genome of the industrial producer Halomonas elongata DSM 2581(T).</title>
        <authorList>
            <person name="Schwibbert K."/>
            <person name="Marin-Sanguino A."/>
            <person name="Bagyan I."/>
            <person name="Heidrich G."/>
            <person name="Lentzen G."/>
            <person name="Seitz H."/>
            <person name="Rampp M."/>
            <person name="Schuster S.C."/>
            <person name="Klenk H.P."/>
            <person name="Pfeiffer F."/>
            <person name="Oesterhelt D."/>
            <person name="Kunte H.J."/>
        </authorList>
    </citation>
    <scope>NUCLEOTIDE SEQUENCE</scope>
    <source>
        <strain evidence="20">Type strain: DSM 2581</strain>
    </source>
</reference>
<comment type="subcellular location">
    <subcellularLocation>
        <location evidence="1">Cytoplasm</location>
    </subcellularLocation>
</comment>
<evidence type="ECO:0000313" key="23">
    <source>
        <dbReference type="Proteomes" id="UP001322512"/>
    </source>
</evidence>
<dbReference type="AlphaFoldDB" id="E1V5P0"/>
<dbReference type="Gene3D" id="3.40.47.10">
    <property type="match status" value="2"/>
</dbReference>
<dbReference type="Pfam" id="PF00109">
    <property type="entry name" value="ketoacyl-synt"/>
    <property type="match status" value="1"/>
</dbReference>
<dbReference type="EMBL" id="FN869568">
    <property type="protein sequence ID" value="CBV41152.1"/>
    <property type="molecule type" value="Genomic_DNA"/>
</dbReference>
<dbReference type="Proteomes" id="UP000008707">
    <property type="component" value="Chromosome"/>
</dbReference>
<dbReference type="InterPro" id="IPR018201">
    <property type="entry name" value="Ketoacyl_synth_AS"/>
</dbReference>
<keyword evidence="11" id="KW-0275">Fatty acid biosynthesis</keyword>
<dbReference type="RefSeq" id="WP_013331024.1">
    <property type="nucleotide sequence ID" value="NC_014532.2"/>
</dbReference>
<dbReference type="GO" id="GO:0005829">
    <property type="term" value="C:cytosol"/>
    <property type="evidence" value="ECO:0007669"/>
    <property type="project" value="TreeGrafter"/>
</dbReference>
<evidence type="ECO:0000256" key="16">
    <source>
        <dbReference type="ARBA" id="ARBA00048121"/>
    </source>
</evidence>
<reference evidence="22" key="3">
    <citation type="journal article" date="2011" name="Environ. Microbiol.">
        <title>A blueprint of ectoine metabolism from the genome of the industrial producer Halomonas elongata DSM 2581(T).</title>
        <authorList>
            <person name="Schwibbert K."/>
            <person name="Marin-Sanguino A."/>
            <person name="Bagyan I."/>
            <person name="Heidrich G."/>
            <person name="Lentzen G."/>
            <person name="Seitz H."/>
            <person name="Rampp M."/>
            <person name="Schuster S.C."/>
            <person name="Klenk H.P."/>
            <person name="Pfeiffer F."/>
            <person name="Oesterhelt D."/>
            <person name="Kunte H.J."/>
        </authorList>
    </citation>
    <scope>NUCLEOTIDE SEQUENCE [LARGE SCALE GENOMIC DNA]</scope>
    <source>
        <strain evidence="22">ATCC 33173 / DSM 2581 / NBRC 15536 / NCIMB 2198 / 1H9</strain>
    </source>
</reference>
<dbReference type="InterPro" id="IPR020841">
    <property type="entry name" value="PKS_Beta-ketoAc_synthase_dom"/>
</dbReference>
<dbReference type="eggNOG" id="COG0304">
    <property type="taxonomic scope" value="Bacteria"/>
</dbReference>
<dbReference type="Proteomes" id="UP001322512">
    <property type="component" value="Chromosome"/>
</dbReference>
<comment type="similarity">
    <text evidence="3 18">Belongs to the thiolase-like superfamily. Beta-ketoacyl-ACP synthases family.</text>
</comment>
<reference evidence="21 23" key="4">
    <citation type="submission" date="2023-11" db="EMBL/GenBank/DDBJ databases">
        <title>MicrobeMod: A computational toolkit for identifying prokaryotic methylation and restriction-modification with nanopore sequencing.</title>
        <authorList>
            <person name="Crits-Christoph A."/>
            <person name="Kang S.C."/>
            <person name="Lee H."/>
            <person name="Ostrov N."/>
        </authorList>
    </citation>
    <scope>NUCLEOTIDE SEQUENCE [LARGE SCALE GENOMIC DNA]</scope>
    <source>
        <strain evidence="21 23">ATCC 33173</strain>
    </source>
</reference>
<evidence type="ECO:0000256" key="3">
    <source>
        <dbReference type="ARBA" id="ARBA00008467"/>
    </source>
</evidence>
<dbReference type="GO" id="GO:0004315">
    <property type="term" value="F:3-oxoacyl-[acyl-carrier-protein] synthase activity"/>
    <property type="evidence" value="ECO:0007669"/>
    <property type="project" value="UniProtKB-EC"/>
</dbReference>
<proteinExistence type="inferred from homology"/>
<evidence type="ECO:0000256" key="8">
    <source>
        <dbReference type="ARBA" id="ARBA00022679"/>
    </source>
</evidence>
<dbReference type="UniPathway" id="UPA00094"/>
<evidence type="ECO:0000256" key="5">
    <source>
        <dbReference type="ARBA" id="ARBA00013191"/>
    </source>
</evidence>
<dbReference type="GO" id="GO:0006633">
    <property type="term" value="P:fatty acid biosynthetic process"/>
    <property type="evidence" value="ECO:0007669"/>
    <property type="project" value="UniProtKB-UniPathway"/>
</dbReference>
<evidence type="ECO:0000259" key="19">
    <source>
        <dbReference type="PROSITE" id="PS52004"/>
    </source>
</evidence>
<evidence type="ECO:0000256" key="2">
    <source>
        <dbReference type="ARBA" id="ARBA00005194"/>
    </source>
</evidence>
<evidence type="ECO:0000256" key="12">
    <source>
        <dbReference type="ARBA" id="ARBA00023315"/>
    </source>
</evidence>
<dbReference type="HOGENOM" id="CLU_000022_69_2_6"/>
<evidence type="ECO:0000256" key="14">
    <source>
        <dbReference type="ARBA" id="ARBA00041620"/>
    </source>
</evidence>
<evidence type="ECO:0000256" key="10">
    <source>
        <dbReference type="ARBA" id="ARBA00023098"/>
    </source>
</evidence>
<protein>
    <recommendedName>
        <fullName evidence="13">3-oxoacyl-[acyl-carrier-protein] synthase 1</fullName>
        <ecNumber evidence="5">2.3.1.41</ecNumber>
    </recommendedName>
    <alternativeName>
        <fullName evidence="14">3-oxoacyl-[acyl-carrier-protein] synthase I</fullName>
    </alternativeName>
    <alternativeName>
        <fullName evidence="15">Beta-ketoacyl-ACP synthase I</fullName>
    </alternativeName>
</protein>
<gene>
    <name evidence="20" type="primary">fabB</name>
    <name evidence="20" type="ordered locus">HELO_1269</name>
    <name evidence="21" type="ORF">SR933_18675</name>
</gene>
<dbReference type="InterPro" id="IPR016039">
    <property type="entry name" value="Thiolase-like"/>
</dbReference>
<evidence type="ECO:0000256" key="17">
    <source>
        <dbReference type="ARBA" id="ARBA00048506"/>
    </source>
</evidence>
<dbReference type="KEGG" id="hel:HELO_1269"/>
<evidence type="ECO:0000256" key="11">
    <source>
        <dbReference type="ARBA" id="ARBA00023160"/>
    </source>
</evidence>
<dbReference type="EC" id="2.3.1.41" evidence="5"/>
<comment type="subunit">
    <text evidence="4">Homodimer.</text>
</comment>
<evidence type="ECO:0000256" key="18">
    <source>
        <dbReference type="RuleBase" id="RU003694"/>
    </source>
</evidence>
<comment type="catalytic activity">
    <reaction evidence="16">
        <text>(3Z)-decenoyl-[ACP] + malonyl-[ACP] + H(+) = 3-oxo-(5Z)-dodecenoyl-[ACP] + holo-[ACP] + CO2</text>
        <dbReference type="Rhea" id="RHEA:54940"/>
        <dbReference type="Rhea" id="RHEA-COMP:9623"/>
        <dbReference type="Rhea" id="RHEA-COMP:9685"/>
        <dbReference type="Rhea" id="RHEA-COMP:9927"/>
        <dbReference type="Rhea" id="RHEA-COMP:14042"/>
        <dbReference type="ChEBI" id="CHEBI:15378"/>
        <dbReference type="ChEBI" id="CHEBI:16526"/>
        <dbReference type="ChEBI" id="CHEBI:64479"/>
        <dbReference type="ChEBI" id="CHEBI:78449"/>
        <dbReference type="ChEBI" id="CHEBI:78798"/>
        <dbReference type="ChEBI" id="CHEBI:138410"/>
    </reaction>
    <physiologicalReaction direction="left-to-right" evidence="16">
        <dbReference type="Rhea" id="RHEA:54941"/>
    </physiologicalReaction>
</comment>
<dbReference type="InterPro" id="IPR000794">
    <property type="entry name" value="Beta-ketoacyl_synthase"/>
</dbReference>
<sequence>MRRVVVTGLGIVSCLGNDAQQVLEALRLGRSGIRFKDDYAERGFRSQIAGVVDIDLEALVDRKLRRFMGDAAAYAYVSMAQAIEDSGLAPDQVSNERTGLIAGSGGASSANQVEAADVMREKGLRRVGPYRVTRTMGSTVSACLATPFEIKGVNYSISSACATSAHCIGNAMEQIQLGKQDVVFAGGGEEEHWTLSCLFDAMGALSTHYNESPEQASRPYDQSRDGFVIAGGGGMLVLEELEHAKARGAKIYAELVGYGATSDGHDMVAPSGEGAVRCMRQALATVDGDIDYINTHGTSTPVGDVAELKAVREVFGDTTPAMSSTKSLTGHSLGATGVQETIYSLLMMEHDFIAASANVENLDEQAAGFDIVTERRDASLERVLSNSFGFGGTNACLVLQRYRD</sequence>
<dbReference type="PANTHER" id="PTHR11712:SF306">
    <property type="entry name" value="3-OXOACYL-[ACYL-CARRIER-PROTEIN] SYNTHASE 1"/>
    <property type="match status" value="1"/>
</dbReference>
<evidence type="ECO:0000313" key="20">
    <source>
        <dbReference type="EMBL" id="CBV41152.1"/>
    </source>
</evidence>
<dbReference type="NCBIfam" id="NF005589">
    <property type="entry name" value="PRK07314.1"/>
    <property type="match status" value="1"/>
</dbReference>
<dbReference type="PROSITE" id="PS00606">
    <property type="entry name" value="KS3_1"/>
    <property type="match status" value="1"/>
</dbReference>
<keyword evidence="6" id="KW-0963">Cytoplasm</keyword>
<feature type="domain" description="Ketosynthase family 3 (KS3)" evidence="19">
    <location>
        <begin position="1"/>
        <end position="401"/>
    </location>
</feature>
<keyword evidence="9" id="KW-0276">Fatty acid metabolism</keyword>
<dbReference type="CDD" id="cd00834">
    <property type="entry name" value="KAS_I_II"/>
    <property type="match status" value="1"/>
</dbReference>
<dbReference type="Pfam" id="PF02801">
    <property type="entry name" value="Ketoacyl-synt_C"/>
    <property type="match status" value="1"/>
</dbReference>
<evidence type="ECO:0000313" key="21">
    <source>
        <dbReference type="EMBL" id="WPU47241.1"/>
    </source>
</evidence>
<evidence type="ECO:0000256" key="1">
    <source>
        <dbReference type="ARBA" id="ARBA00004496"/>
    </source>
</evidence>
<keyword evidence="7" id="KW-0444">Lipid biosynthesis</keyword>
<evidence type="ECO:0000313" key="22">
    <source>
        <dbReference type="Proteomes" id="UP000008707"/>
    </source>
</evidence>
<name>E1V5P0_HALED</name>
<evidence type="ECO:0000256" key="15">
    <source>
        <dbReference type="ARBA" id="ARBA00042143"/>
    </source>
</evidence>
<dbReference type="PANTHER" id="PTHR11712">
    <property type="entry name" value="POLYKETIDE SYNTHASE-RELATED"/>
    <property type="match status" value="1"/>
</dbReference>
<accession>E1V5P0</accession>
<evidence type="ECO:0000256" key="6">
    <source>
        <dbReference type="ARBA" id="ARBA00022490"/>
    </source>
</evidence>
<dbReference type="OrthoDB" id="9808669at2"/>
<evidence type="ECO:0000256" key="9">
    <source>
        <dbReference type="ARBA" id="ARBA00022832"/>
    </source>
</evidence>
<reference evidence="20" key="2">
    <citation type="submission" date="2010-05" db="EMBL/GenBank/DDBJ databases">
        <title>Revision and reannotation of the Halomonas elongata DSM 2581(T) genome.</title>
        <authorList>
            <person name="Pfeiffer F."/>
            <person name="Bagyan I."/>
            <person name="Alfaro-Espinoza G."/>
            <person name="Zamora-Lagos M.A."/>
            <person name="Habermann B."/>
            <person name="Oesterhelt D."/>
            <person name="Kunte H.J."/>
        </authorList>
    </citation>
    <scope>NUCLEOTIDE SEQUENCE</scope>
    <source>
        <strain evidence="20">Type strain: DSM 2581</strain>
    </source>
</reference>
<keyword evidence="23" id="KW-1185">Reference proteome</keyword>
<evidence type="ECO:0000256" key="4">
    <source>
        <dbReference type="ARBA" id="ARBA00011738"/>
    </source>
</evidence>
<keyword evidence="12 20" id="KW-0012">Acyltransferase</keyword>
<keyword evidence="8 18" id="KW-0808">Transferase</keyword>
<dbReference type="InterPro" id="IPR014030">
    <property type="entry name" value="Ketoacyl_synth_N"/>
</dbReference>
<dbReference type="GeneID" id="91008470"/>
<dbReference type="FunFam" id="3.40.47.10:FF:000006">
    <property type="entry name" value="3-oxoacyl-[acyl-carrier-protein] synthase I"/>
    <property type="match status" value="1"/>
</dbReference>
<dbReference type="SMART" id="SM00825">
    <property type="entry name" value="PKS_KS"/>
    <property type="match status" value="1"/>
</dbReference>
<comment type="catalytic activity">
    <reaction evidence="17">
        <text>a fatty acyl-[ACP] + malonyl-[ACP] + H(+) = a 3-oxoacyl-[ACP] + holo-[ACP] + CO2</text>
        <dbReference type="Rhea" id="RHEA:22836"/>
        <dbReference type="Rhea" id="RHEA-COMP:9623"/>
        <dbReference type="Rhea" id="RHEA-COMP:9685"/>
        <dbReference type="Rhea" id="RHEA-COMP:9916"/>
        <dbReference type="Rhea" id="RHEA-COMP:14125"/>
        <dbReference type="ChEBI" id="CHEBI:15378"/>
        <dbReference type="ChEBI" id="CHEBI:16526"/>
        <dbReference type="ChEBI" id="CHEBI:64479"/>
        <dbReference type="ChEBI" id="CHEBI:78449"/>
        <dbReference type="ChEBI" id="CHEBI:78776"/>
        <dbReference type="ChEBI" id="CHEBI:138651"/>
        <dbReference type="EC" id="2.3.1.41"/>
    </reaction>
    <physiologicalReaction direction="left-to-right" evidence="17">
        <dbReference type="Rhea" id="RHEA:22837"/>
    </physiologicalReaction>
</comment>
<dbReference type="EMBL" id="CP139472">
    <property type="protein sequence ID" value="WPU47241.1"/>
    <property type="molecule type" value="Genomic_DNA"/>
</dbReference>
<organism evidence="20 22">
    <name type="scientific">Halomonas elongata (strain ATCC 33173 / DSM 2581 / NBRC 15536 / NCIMB 2198 / 1H9)</name>
    <dbReference type="NCBI Taxonomy" id="768066"/>
    <lineage>
        <taxon>Bacteria</taxon>
        <taxon>Pseudomonadati</taxon>
        <taxon>Pseudomonadota</taxon>
        <taxon>Gammaproteobacteria</taxon>
        <taxon>Oceanospirillales</taxon>
        <taxon>Halomonadaceae</taxon>
        <taxon>Halomonas</taxon>
    </lineage>
</organism>
<dbReference type="NCBIfam" id="NF005935">
    <property type="entry name" value="PRK07967.1"/>
    <property type="match status" value="1"/>
</dbReference>
<dbReference type="PROSITE" id="PS52004">
    <property type="entry name" value="KS3_2"/>
    <property type="match status" value="1"/>
</dbReference>
<evidence type="ECO:0000256" key="7">
    <source>
        <dbReference type="ARBA" id="ARBA00022516"/>
    </source>
</evidence>
<dbReference type="FunFam" id="3.40.47.10:FF:000005">
    <property type="entry name" value="3-oxoacyl-[acyl-carrier-protein] synthase I"/>
    <property type="match status" value="1"/>
</dbReference>
<keyword evidence="10" id="KW-0443">Lipid metabolism</keyword>
<dbReference type="SUPFAM" id="SSF53901">
    <property type="entry name" value="Thiolase-like"/>
    <property type="match status" value="2"/>
</dbReference>
<evidence type="ECO:0000256" key="13">
    <source>
        <dbReference type="ARBA" id="ARBA00039450"/>
    </source>
</evidence>
<comment type="pathway">
    <text evidence="2">Lipid metabolism; fatty acid biosynthesis.</text>
</comment>
<dbReference type="STRING" id="768066.HELO_1269"/>